<reference evidence="2" key="1">
    <citation type="journal article" date="2014" name="Proc. Natl. Acad. Sci. U.S.A.">
        <title>Extensive sampling of basidiomycete genomes demonstrates inadequacy of the white-rot/brown-rot paradigm for wood decay fungi.</title>
        <authorList>
            <person name="Riley R."/>
            <person name="Salamov A.A."/>
            <person name="Brown D.W."/>
            <person name="Nagy L.G."/>
            <person name="Floudas D."/>
            <person name="Held B.W."/>
            <person name="Levasseur A."/>
            <person name="Lombard V."/>
            <person name="Morin E."/>
            <person name="Otillar R."/>
            <person name="Lindquist E.A."/>
            <person name="Sun H."/>
            <person name="LaButti K.M."/>
            <person name="Schmutz J."/>
            <person name="Jabbour D."/>
            <person name="Luo H."/>
            <person name="Baker S.E."/>
            <person name="Pisabarro A.G."/>
            <person name="Walton J.D."/>
            <person name="Blanchette R.A."/>
            <person name="Henrissat B."/>
            <person name="Martin F."/>
            <person name="Cullen D."/>
            <person name="Hibbett D.S."/>
            <person name="Grigoriev I.V."/>
        </authorList>
    </citation>
    <scope>NUCLEOTIDE SEQUENCE [LARGE SCALE GENOMIC DNA]</scope>
    <source>
        <strain evidence="2">FD-172 SS1</strain>
    </source>
</reference>
<sequence length="789" mass="88849">MSSAPLPKDPGYAGPDPPWQPFSCLADFEFADFAARAQLSNAEIDELLQKMSKSWASGVCITFKNATHVREGWTQATNMFPKYEERRFTMSYESPTEKKTVTQEFGTHVMPAMTWLKEVAKDKSLAKDMVWEPMRKYKCEDGKETMFVDEPMSAQDCHDAQSRLPEGATAIHISLYSDATKIARFNNKSFHPVVGRVLNVKDTKRNSSSGLGGGTLLGYIPKVAKIKGDKDKAVFKNYKREVFHKALSYILESLEDPAEYGHEMVCGDDKLRTTYPMVSILSTDFEEQCELALTRGPLSNFPCTVCLVPHDEQHDLCGAEYPLRSAAASQAVYEEAHRLLLTRGNIGRAEDLLKAVGLRYNVFWSLGPNSCPHRALSFDVLHFFDGGLWGKHLLVDFLKIIDEAGNSDTLDARVSDLPRWSGLDTFLKVSGVDFADAKKYMSLLRLLLPVSHDLVPSKYSVIIPLIRSLACLRIIAGFSVHTEQRAQSGESFVVKFGTLLKEFGVARGKKYNFPKAHASRHLFSDIRRKGVTKNYNTKLGEFGHVGYKDAFQLTRKGVHFEAEVVIGRLSALSRIATFVQEFLQATLPQKPKPNLDSHFHLGTPQAPVFAHAIEGTSFPGNPIFGTFYNSLKEFLVRMAKEDKLCPDDQAPIVEHKLLRVNFTSLDSWQREGDILRCNQVAYGVDRSDCVMVKMTKGLKFGRLHFMFTCQAFGKCWNVARVTFFSQVTRAQESVVGMERVQETEEGEFILIDTIVRGVWLTPDSDKEDFFFVNDLIDSDAYLRLLENPM</sequence>
<dbReference type="EMBL" id="KL198055">
    <property type="protein sequence ID" value="KDQ11826.1"/>
    <property type="molecule type" value="Genomic_DNA"/>
</dbReference>
<dbReference type="Pfam" id="PF18759">
    <property type="entry name" value="Plavaka"/>
    <property type="match status" value="1"/>
</dbReference>
<dbReference type="OrthoDB" id="3239511at2759"/>
<accession>A0A067MJW2</accession>
<dbReference type="InParanoid" id="A0A067MJW2"/>
<evidence type="ECO:0000313" key="2">
    <source>
        <dbReference type="Proteomes" id="UP000027195"/>
    </source>
</evidence>
<dbReference type="InterPro" id="IPR041078">
    <property type="entry name" value="Plavaka"/>
</dbReference>
<evidence type="ECO:0000313" key="1">
    <source>
        <dbReference type="EMBL" id="KDQ11826.1"/>
    </source>
</evidence>
<gene>
    <name evidence="1" type="ORF">BOTBODRAFT_113908</name>
</gene>
<dbReference type="Proteomes" id="UP000027195">
    <property type="component" value="Unassembled WGS sequence"/>
</dbReference>
<organism evidence="1 2">
    <name type="scientific">Botryobasidium botryosum (strain FD-172 SS1)</name>
    <dbReference type="NCBI Taxonomy" id="930990"/>
    <lineage>
        <taxon>Eukaryota</taxon>
        <taxon>Fungi</taxon>
        <taxon>Dikarya</taxon>
        <taxon>Basidiomycota</taxon>
        <taxon>Agaricomycotina</taxon>
        <taxon>Agaricomycetes</taxon>
        <taxon>Cantharellales</taxon>
        <taxon>Botryobasidiaceae</taxon>
        <taxon>Botryobasidium</taxon>
    </lineage>
</organism>
<keyword evidence="2" id="KW-1185">Reference proteome</keyword>
<protein>
    <submittedName>
        <fullName evidence="1">Uncharacterized protein</fullName>
    </submittedName>
</protein>
<dbReference type="AlphaFoldDB" id="A0A067MJW2"/>
<dbReference type="STRING" id="930990.A0A067MJW2"/>
<proteinExistence type="predicted"/>
<dbReference type="HOGENOM" id="CLU_009122_0_0_1"/>
<name>A0A067MJW2_BOTB1</name>